<organism evidence="1 2">
    <name type="scientific">SAR324 cluster bacterium</name>
    <dbReference type="NCBI Taxonomy" id="2024889"/>
    <lineage>
        <taxon>Bacteria</taxon>
        <taxon>Deltaproteobacteria</taxon>
        <taxon>SAR324 cluster</taxon>
    </lineage>
</organism>
<evidence type="ECO:0000313" key="1">
    <source>
        <dbReference type="EMBL" id="NMC63668.1"/>
    </source>
</evidence>
<evidence type="ECO:0000313" key="2">
    <source>
        <dbReference type="Proteomes" id="UP000524246"/>
    </source>
</evidence>
<proteinExistence type="predicted"/>
<dbReference type="AlphaFoldDB" id="A0A7X9FSU8"/>
<reference evidence="1 2" key="1">
    <citation type="journal article" date="2020" name="Biotechnol. Biofuels">
        <title>New insights from the biogas microbiome by comprehensive genome-resolved metagenomics of nearly 1600 species originating from multiple anaerobic digesters.</title>
        <authorList>
            <person name="Campanaro S."/>
            <person name="Treu L."/>
            <person name="Rodriguez-R L.M."/>
            <person name="Kovalovszki A."/>
            <person name="Ziels R.M."/>
            <person name="Maus I."/>
            <person name="Zhu X."/>
            <person name="Kougias P.G."/>
            <person name="Basile A."/>
            <person name="Luo G."/>
            <person name="Schluter A."/>
            <person name="Konstantinidis K.T."/>
            <person name="Angelidaki I."/>
        </authorList>
    </citation>
    <scope>NUCLEOTIDE SEQUENCE [LARGE SCALE GENOMIC DNA]</scope>
    <source>
        <strain evidence="1">AS27yjCOA_65</strain>
    </source>
</reference>
<comment type="caution">
    <text evidence="1">The sequence shown here is derived from an EMBL/GenBank/DDBJ whole genome shotgun (WGS) entry which is preliminary data.</text>
</comment>
<dbReference type="Proteomes" id="UP000524246">
    <property type="component" value="Unassembled WGS sequence"/>
</dbReference>
<accession>A0A7X9FSU8</accession>
<dbReference type="EMBL" id="JAAZON010000501">
    <property type="protein sequence ID" value="NMC63668.1"/>
    <property type="molecule type" value="Genomic_DNA"/>
</dbReference>
<name>A0A7X9FSU8_9DELT</name>
<sequence length="93" mass="10789">MRHNFGDQSGSSSRNYSLAKNMETAIAMLEKHYSHLEVIHKAELLVGRAEGTKRKRRQETNIIILENENQQKLLLEPYANVKMERSIKNGCKY</sequence>
<gene>
    <name evidence="1" type="ORF">GYA55_10950</name>
</gene>
<protein>
    <submittedName>
        <fullName evidence="1">Uncharacterized protein</fullName>
    </submittedName>
</protein>